<comment type="caution">
    <text evidence="1">The sequence shown here is derived from an EMBL/GenBank/DDBJ whole genome shotgun (WGS) entry which is preliminary data.</text>
</comment>
<dbReference type="Proteomes" id="UP000276133">
    <property type="component" value="Unassembled WGS sequence"/>
</dbReference>
<evidence type="ECO:0000313" key="2">
    <source>
        <dbReference type="Proteomes" id="UP000276133"/>
    </source>
</evidence>
<accession>A0A3M7QKV6</accession>
<organism evidence="1 2">
    <name type="scientific">Brachionus plicatilis</name>
    <name type="common">Marine rotifer</name>
    <name type="synonym">Brachionus muelleri</name>
    <dbReference type="NCBI Taxonomy" id="10195"/>
    <lineage>
        <taxon>Eukaryota</taxon>
        <taxon>Metazoa</taxon>
        <taxon>Spiralia</taxon>
        <taxon>Gnathifera</taxon>
        <taxon>Rotifera</taxon>
        <taxon>Eurotatoria</taxon>
        <taxon>Monogononta</taxon>
        <taxon>Pseudotrocha</taxon>
        <taxon>Ploima</taxon>
        <taxon>Brachionidae</taxon>
        <taxon>Brachionus</taxon>
    </lineage>
</organism>
<evidence type="ECO:0000313" key="1">
    <source>
        <dbReference type="EMBL" id="RNA11744.1"/>
    </source>
</evidence>
<keyword evidence="2" id="KW-1185">Reference proteome</keyword>
<dbReference type="EMBL" id="REGN01005869">
    <property type="protein sequence ID" value="RNA11744.1"/>
    <property type="molecule type" value="Genomic_DNA"/>
</dbReference>
<sequence length="85" mass="10286">MNIPKLWPNLKKIKYIEIKLPKFVLMVMSRDYLSSRQYLAKKSSFILRFQVQKLFNHINIPVMLCARMRHKNLNFDCIFNINNLN</sequence>
<reference evidence="1 2" key="1">
    <citation type="journal article" date="2018" name="Sci. Rep.">
        <title>Genomic signatures of local adaptation to the degree of environmental predictability in rotifers.</title>
        <authorList>
            <person name="Franch-Gras L."/>
            <person name="Hahn C."/>
            <person name="Garcia-Roger E.M."/>
            <person name="Carmona M.J."/>
            <person name="Serra M."/>
            <person name="Gomez A."/>
        </authorList>
    </citation>
    <scope>NUCLEOTIDE SEQUENCE [LARGE SCALE GENOMIC DNA]</scope>
    <source>
        <strain evidence="1">HYR1</strain>
    </source>
</reference>
<gene>
    <name evidence="1" type="ORF">BpHYR1_011570</name>
</gene>
<protein>
    <submittedName>
        <fullName evidence="1">Uncharacterized protein</fullName>
    </submittedName>
</protein>
<dbReference type="AlphaFoldDB" id="A0A3M7QKV6"/>
<proteinExistence type="predicted"/>
<name>A0A3M7QKV6_BRAPC</name>